<proteinExistence type="predicted"/>
<feature type="domain" description="Putative plant transposon protein" evidence="2">
    <location>
        <begin position="783"/>
        <end position="948"/>
    </location>
</feature>
<evidence type="ECO:0000313" key="4">
    <source>
        <dbReference type="Proteomes" id="UP000583929"/>
    </source>
</evidence>
<protein>
    <recommendedName>
        <fullName evidence="2">Putative plant transposon protein domain-containing protein</fullName>
    </recommendedName>
</protein>
<organism evidence="3 4">
    <name type="scientific">Cannabis sativa</name>
    <name type="common">Hemp</name>
    <name type="synonym">Marijuana</name>
    <dbReference type="NCBI Taxonomy" id="3483"/>
    <lineage>
        <taxon>Eukaryota</taxon>
        <taxon>Viridiplantae</taxon>
        <taxon>Streptophyta</taxon>
        <taxon>Embryophyta</taxon>
        <taxon>Tracheophyta</taxon>
        <taxon>Spermatophyta</taxon>
        <taxon>Magnoliopsida</taxon>
        <taxon>eudicotyledons</taxon>
        <taxon>Gunneridae</taxon>
        <taxon>Pentapetalae</taxon>
        <taxon>rosids</taxon>
        <taxon>fabids</taxon>
        <taxon>Rosales</taxon>
        <taxon>Cannabaceae</taxon>
        <taxon>Cannabis</taxon>
    </lineage>
</organism>
<feature type="compositionally biased region" description="Basic and acidic residues" evidence="1">
    <location>
        <begin position="1048"/>
        <end position="1057"/>
    </location>
</feature>
<evidence type="ECO:0000313" key="3">
    <source>
        <dbReference type="EMBL" id="KAF4375842.1"/>
    </source>
</evidence>
<dbReference type="AlphaFoldDB" id="A0A7J6FZ22"/>
<evidence type="ECO:0000259" key="2">
    <source>
        <dbReference type="Pfam" id="PF20167"/>
    </source>
</evidence>
<feature type="compositionally biased region" description="Polar residues" evidence="1">
    <location>
        <begin position="1037"/>
        <end position="1047"/>
    </location>
</feature>
<name>A0A7J6FZ22_CANSA</name>
<gene>
    <name evidence="3" type="ORF">G4B88_026421</name>
</gene>
<dbReference type="EMBL" id="JAATIQ010000160">
    <property type="protein sequence ID" value="KAF4375842.1"/>
    <property type="molecule type" value="Genomic_DNA"/>
</dbReference>
<dbReference type="Proteomes" id="UP000583929">
    <property type="component" value="Unassembled WGS sequence"/>
</dbReference>
<dbReference type="InterPro" id="IPR046796">
    <property type="entry name" value="Transposase_32_dom"/>
</dbReference>
<evidence type="ECO:0000256" key="1">
    <source>
        <dbReference type="SAM" id="MobiDB-lite"/>
    </source>
</evidence>
<keyword evidence="4" id="KW-1185">Reference proteome</keyword>
<comment type="caution">
    <text evidence="3">The sequence shown here is derived from an EMBL/GenBank/DDBJ whole genome shotgun (WGS) entry which is preliminary data.</text>
</comment>
<feature type="compositionally biased region" description="Low complexity" evidence="1">
    <location>
        <begin position="972"/>
        <end position="984"/>
    </location>
</feature>
<sequence>MALGNVYLANKQSKGPKPKVVLFSFSASHDEQQREKRECMEWFERERVENERRFTRLQRNGDLFFPPPKFPEGCRCCKINVVKDEPVRLGWLCMENEKSFSSPPRPSFPVEMDNKKLLDLIKGFSEQSRKVEELRQKVSLIRSKMCCAYDLYRFHEECCKSDDVLLRTSVALFEDSVNSKLCSHMEPSTENGKILKLVEDIVGFSRSDLDVSIIPNVKDEKILVNKVDENSLNVSCGKKYCIGDDNVQFEDSGRNKEVSFEKESSMLDEWNCFETNDGDYMEEGLFKFKVLVSTKDKESISNETRFAPGYGCSDPYVKEEKELVAIHGGSGFDLNLYDITQFELSALDGKVKLACERSEEHRVTKYIFDNSLNCRKVLYLSERVVGRREDFLSLNANILIGTRVVNMVVDLLCDYEAKLRGHSMKFRFIPTSISDSRPYVEEGAIKDPTNLRRWVFLPVLFFHKEVWKDERVISSLEDLEALSEDEETQVAWVEPMQPFPKFKRAFESLELKENNFKPPKPSIQEPPKLELKPLPTLAAPFTNPRTFDHHHLHHQPHLQLLHHQPESPNYQHSIATTIQEPIESVAPKSHIASSYSTQSNREPTPLRSHLTTNQLFSSHSISSRATSKFDHSTTAQLIHQQVEPPTLHPSPFRDSPSSPSTTFKITIFTASIPSTATHEHPDEPLLRAASSKDCRAPTPFLTLVRIGTVVGKIIVGSKCQKLRGVLISLPRKMLERLKNLFHELLKKKYLNSVRHKEFYVKRGMIVGDEDFGSIPPWLIENIKKRNWLQLCEDPASAVCQVVKEFYANFLAHELPAEITVREVKVKFSDRDINHYYLLKNVTFEFSKDVGKLIDELIDGRGVFRFKRTDLKQDIKCLYNFMQSTLLPTSHDSTVSRERMWMLYCIVKGKKINVGKVIAKEIFECAHRVKGKLFFSCLITEKCRCANVPMLNDEDPVPRKGVVSFEPDRAPKRTTPSTTTASTSRDPMDERLSKHEALQQQMCERLQTHWNYERERDVWMMQNLRRNWHYELVETENQQDGYPKNNQNKYHETTYVDL</sequence>
<reference evidence="3 4" key="1">
    <citation type="journal article" date="2020" name="bioRxiv">
        <title>Sequence and annotation of 42 cannabis genomes reveals extensive copy number variation in cannabinoid synthesis and pathogen resistance genes.</title>
        <authorList>
            <person name="Mckernan K.J."/>
            <person name="Helbert Y."/>
            <person name="Kane L.T."/>
            <person name="Ebling H."/>
            <person name="Zhang L."/>
            <person name="Liu B."/>
            <person name="Eaton Z."/>
            <person name="Mclaughlin S."/>
            <person name="Kingan S."/>
            <person name="Baybayan P."/>
            <person name="Concepcion G."/>
            <person name="Jordan M."/>
            <person name="Riva A."/>
            <person name="Barbazuk W."/>
            <person name="Harkins T."/>
        </authorList>
    </citation>
    <scope>NUCLEOTIDE SEQUENCE [LARGE SCALE GENOMIC DNA]</scope>
    <source>
        <strain evidence="4">cv. Jamaican Lion 4</strain>
        <tissue evidence="3">Leaf</tissue>
    </source>
</reference>
<feature type="region of interest" description="Disordered" evidence="1">
    <location>
        <begin position="1037"/>
        <end position="1057"/>
    </location>
</feature>
<feature type="region of interest" description="Disordered" evidence="1">
    <location>
        <begin position="955"/>
        <end position="992"/>
    </location>
</feature>
<accession>A0A7J6FZ22</accession>
<dbReference type="Pfam" id="PF20167">
    <property type="entry name" value="Transposase_32"/>
    <property type="match status" value="1"/>
</dbReference>